<dbReference type="EMBL" id="FXAT01000011">
    <property type="protein sequence ID" value="SMG58663.1"/>
    <property type="molecule type" value="Genomic_DNA"/>
</dbReference>
<evidence type="ECO:0000313" key="1">
    <source>
        <dbReference type="EMBL" id="SMG58663.1"/>
    </source>
</evidence>
<gene>
    <name evidence="1" type="ORF">SAMN06265784_111161</name>
</gene>
<sequence>MIDTTAQIMQRLAVLVGLDVSWVSHAGDMLTMQFGLQRRYTLRGREREDGAWALHVQCAWQIEWKGDTVATREDLRGPDEKAHDTVRRLHEILVGQGPIKVEDVSADDAGGIAVSFSREYRLVVVPDGVEEDEDWRFFAPGVDAVHFVIEGGTVAPESFD</sequence>
<reference evidence="2" key="1">
    <citation type="submission" date="2017-04" db="EMBL/GenBank/DDBJ databases">
        <authorList>
            <person name="Varghese N."/>
            <person name="Submissions S."/>
        </authorList>
    </citation>
    <scope>NUCLEOTIDE SEQUENCE [LARGE SCALE GENOMIC DNA]</scope>
    <source>
        <strain evidence="2">LMG 29540</strain>
    </source>
</reference>
<organism evidence="1 2">
    <name type="scientific">Paraburkholderia susongensis</name>
    <dbReference type="NCBI Taxonomy" id="1515439"/>
    <lineage>
        <taxon>Bacteria</taxon>
        <taxon>Pseudomonadati</taxon>
        <taxon>Pseudomonadota</taxon>
        <taxon>Betaproteobacteria</taxon>
        <taxon>Burkholderiales</taxon>
        <taxon>Burkholderiaceae</taxon>
        <taxon>Paraburkholderia</taxon>
    </lineage>
</organism>
<protein>
    <submittedName>
        <fullName evidence="1">Uncharacterized protein</fullName>
    </submittedName>
</protein>
<evidence type="ECO:0000313" key="2">
    <source>
        <dbReference type="Proteomes" id="UP000193228"/>
    </source>
</evidence>
<proteinExistence type="predicted"/>
<keyword evidence="2" id="KW-1185">Reference proteome</keyword>
<accession>A0A1X7LZE7</accession>
<dbReference type="RefSeq" id="WP_085488572.1">
    <property type="nucleotide sequence ID" value="NZ_FXAT01000011.1"/>
</dbReference>
<dbReference type="Proteomes" id="UP000193228">
    <property type="component" value="Unassembled WGS sequence"/>
</dbReference>
<name>A0A1X7LZE7_9BURK</name>
<dbReference type="OrthoDB" id="2059196at2"/>
<dbReference type="AlphaFoldDB" id="A0A1X7LZE7"/>